<reference evidence="4 5" key="2">
    <citation type="journal article" date="2012" name="Proc. Natl. Acad. Sci. U.S.A.">
        <title>Antigenic diversity is generated by distinct evolutionary mechanisms in African trypanosome species.</title>
        <authorList>
            <person name="Jackson A.P."/>
            <person name="Berry A."/>
            <person name="Aslett M."/>
            <person name="Allison H.C."/>
            <person name="Burton P."/>
            <person name="Vavrova-Anderson J."/>
            <person name="Brown R."/>
            <person name="Browne H."/>
            <person name="Corton N."/>
            <person name="Hauser H."/>
            <person name="Gamble J."/>
            <person name="Gilderthorp R."/>
            <person name="Marcello L."/>
            <person name="McQuillan J."/>
            <person name="Otto T.D."/>
            <person name="Quail M.A."/>
            <person name="Sanders M.J."/>
            <person name="van Tonder A."/>
            <person name="Ginger M.L."/>
            <person name="Field M.C."/>
            <person name="Barry J.D."/>
            <person name="Hertz-Fowler C."/>
            <person name="Berriman M."/>
        </authorList>
    </citation>
    <scope>NUCLEOTIDE SEQUENCE [LARGE SCALE GENOMIC DNA]</scope>
    <source>
        <strain evidence="4 5">IL3000</strain>
    </source>
</reference>
<feature type="region of interest" description="Disordered" evidence="3">
    <location>
        <begin position="315"/>
        <end position="334"/>
    </location>
</feature>
<dbReference type="Pfam" id="PF13855">
    <property type="entry name" value="LRR_8"/>
    <property type="match status" value="1"/>
</dbReference>
<dbReference type="Proteomes" id="UP000000702">
    <property type="component" value="Unassembled WGS sequence"/>
</dbReference>
<dbReference type="FunFam" id="3.80.10.10:FF:001016">
    <property type="entry name" value="Leucine Rich Repeat, putative"/>
    <property type="match status" value="1"/>
</dbReference>
<name>F9W7Y5_TRYCI</name>
<keyword evidence="5" id="KW-1185">Reference proteome</keyword>
<accession>F9W7Y5</accession>
<proteinExistence type="predicted"/>
<dbReference type="SUPFAM" id="SSF52058">
    <property type="entry name" value="L domain-like"/>
    <property type="match status" value="1"/>
</dbReference>
<gene>
    <name evidence="4" type="ORF">TCIL3000_0_40740</name>
</gene>
<dbReference type="PANTHER" id="PTHR15454">
    <property type="entry name" value="NISCHARIN RELATED"/>
    <property type="match status" value="1"/>
</dbReference>
<dbReference type="EMBL" id="CAEQ01001104">
    <property type="protein sequence ID" value="CCD13307.1"/>
    <property type="molecule type" value="Genomic_DNA"/>
</dbReference>
<comment type="caution">
    <text evidence="4">The sequence shown here is derived from an EMBL/GenBank/DDBJ whole genome shotgun (WGS) entry which is preliminary data.</text>
</comment>
<feature type="compositionally biased region" description="Basic and acidic residues" evidence="3">
    <location>
        <begin position="190"/>
        <end position="212"/>
    </location>
</feature>
<dbReference type="InterPro" id="IPR032675">
    <property type="entry name" value="LRR_dom_sf"/>
</dbReference>
<evidence type="ECO:0000313" key="5">
    <source>
        <dbReference type="Proteomes" id="UP000000702"/>
    </source>
</evidence>
<feature type="region of interest" description="Disordered" evidence="3">
    <location>
        <begin position="373"/>
        <end position="395"/>
    </location>
</feature>
<evidence type="ECO:0000256" key="2">
    <source>
        <dbReference type="ARBA" id="ARBA00022737"/>
    </source>
</evidence>
<dbReference type="Gene3D" id="3.80.10.10">
    <property type="entry name" value="Ribonuclease Inhibitor"/>
    <property type="match status" value="2"/>
</dbReference>
<sequence>MNSSARKGTTATALMSTKNFLELIPLDVDLETTRQLVLKGKNITAIPPNIGVLLREVRRLDLTENDIRDVAPLATLTNLTSVNLTKNQRLLSVAALAPLQLTVCVLAHCGLRSLAGLEGSAATLRTLIVNDNNLVLQSPHGCSVDGVEVEDLGIAVKNYEVIACLTGCETLVLSRNPLLCSLCVPPAAEGEGREGREEKPEAGSGPEREQDWTHPLSAITKMSSLKKLSLSDCGLTHLPRRWFVPMVTELRLSRNKLTTLVPEGVLFRSVKILDVSHNELEEASTLRRCRFVRHLSVCGNPFMESGKVSIGLKRKAGEGDGNLQDGEDDVPPTPARARGAVLRYLMRVMPHLEVLDSTPLARFMEGVTNEEQLEEEGKSVHTAKAKGQSGADVAGQQAVVEDEDHVLDPPDVSEPAKAPIVRREHTNLLATKKKKYAQGADVAEIMIKRKSEVSGW</sequence>
<evidence type="ECO:0000256" key="1">
    <source>
        <dbReference type="ARBA" id="ARBA00022614"/>
    </source>
</evidence>
<organism evidence="4 5">
    <name type="scientific">Trypanosoma congolense (strain IL3000)</name>
    <dbReference type="NCBI Taxonomy" id="1068625"/>
    <lineage>
        <taxon>Eukaryota</taxon>
        <taxon>Discoba</taxon>
        <taxon>Euglenozoa</taxon>
        <taxon>Kinetoplastea</taxon>
        <taxon>Metakinetoplastina</taxon>
        <taxon>Trypanosomatida</taxon>
        <taxon>Trypanosomatidae</taxon>
        <taxon>Trypanosoma</taxon>
        <taxon>Nannomonas</taxon>
    </lineage>
</organism>
<dbReference type="GO" id="GO:0005737">
    <property type="term" value="C:cytoplasm"/>
    <property type="evidence" value="ECO:0007669"/>
    <property type="project" value="TreeGrafter"/>
</dbReference>
<dbReference type="InterPro" id="IPR001611">
    <property type="entry name" value="Leu-rich_rpt"/>
</dbReference>
<keyword evidence="1" id="KW-0433">Leucine-rich repeat</keyword>
<dbReference type="OMA" id="PHHEADW"/>
<protein>
    <submittedName>
        <fullName evidence="4">WGS project CAEQ00000000 data, annotated contig 1676</fullName>
    </submittedName>
</protein>
<dbReference type="PANTHER" id="PTHR15454:SF67">
    <property type="entry name" value="LEUCINE-RICH REPEAT PROTEIN (LRRP)"/>
    <property type="match status" value="1"/>
</dbReference>
<dbReference type="PROSITE" id="PS51450">
    <property type="entry name" value="LRR"/>
    <property type="match status" value="1"/>
</dbReference>
<evidence type="ECO:0000313" key="4">
    <source>
        <dbReference type="EMBL" id="CCD13307.1"/>
    </source>
</evidence>
<evidence type="ECO:0000256" key="3">
    <source>
        <dbReference type="SAM" id="MobiDB-lite"/>
    </source>
</evidence>
<feature type="region of interest" description="Disordered" evidence="3">
    <location>
        <begin position="188"/>
        <end position="213"/>
    </location>
</feature>
<dbReference type="AlphaFoldDB" id="F9W7Y5"/>
<keyword evidence="2" id="KW-0677">Repeat</keyword>
<reference evidence="5" key="1">
    <citation type="submission" date="2011-07" db="EMBL/GenBank/DDBJ databases">
        <title>Divergent evolution of antigenic variation in African trypanosomes.</title>
        <authorList>
            <person name="Jackson A.P."/>
            <person name="Berry A."/>
            <person name="Allison H.C."/>
            <person name="Burton P."/>
            <person name="Anderson J."/>
            <person name="Aslett M."/>
            <person name="Brown R."/>
            <person name="Corton N."/>
            <person name="Harris D."/>
            <person name="Hauser H."/>
            <person name="Gamble J."/>
            <person name="Gilderthorp R."/>
            <person name="McQuillan J."/>
            <person name="Quail M.A."/>
            <person name="Sanders M."/>
            <person name="Van Tonder A."/>
            <person name="Ginger M.L."/>
            <person name="Donelson J.E."/>
            <person name="Field M.C."/>
            <person name="Barry J.D."/>
            <person name="Berriman M."/>
            <person name="Hertz-Fowler C."/>
        </authorList>
    </citation>
    <scope>NUCLEOTIDE SEQUENCE [LARGE SCALE GENOMIC DNA]</scope>
    <source>
        <strain evidence="5">IL3000</strain>
    </source>
</reference>
<dbReference type="VEuPathDB" id="TriTrypDB:TcIL3000_0_40740"/>